<dbReference type="OrthoDB" id="6598138at2759"/>
<dbReference type="Proteomes" id="UP000694846">
    <property type="component" value="Unplaced"/>
</dbReference>
<feature type="region of interest" description="Disordered" evidence="1">
    <location>
        <begin position="12"/>
        <end position="32"/>
    </location>
</feature>
<name>A0A2S2R445_9HEMI</name>
<dbReference type="GeneID" id="112694007"/>
<protein>
    <submittedName>
        <fullName evidence="4">Uncharacterized protein LOC112694007</fullName>
    </submittedName>
</protein>
<reference evidence="2" key="1">
    <citation type="submission" date="2018-04" db="EMBL/GenBank/DDBJ databases">
        <title>Transcriptome assembly of Sipha flava.</title>
        <authorList>
            <person name="Scully E.D."/>
            <person name="Geib S.M."/>
            <person name="Palmer N.A."/>
            <person name="Koch K."/>
            <person name="Bradshaw J."/>
            <person name="Heng-Moss T."/>
            <person name="Sarath G."/>
        </authorList>
    </citation>
    <scope>NUCLEOTIDE SEQUENCE</scope>
</reference>
<feature type="compositionally biased region" description="Low complexity" evidence="1">
    <location>
        <begin position="21"/>
        <end position="32"/>
    </location>
</feature>
<dbReference type="EMBL" id="GGMS01015490">
    <property type="protein sequence ID" value="MBY84693.1"/>
    <property type="molecule type" value="Transcribed_RNA"/>
</dbReference>
<organism evidence="2">
    <name type="scientific">Sipha flava</name>
    <name type="common">yellow sugarcane aphid</name>
    <dbReference type="NCBI Taxonomy" id="143950"/>
    <lineage>
        <taxon>Eukaryota</taxon>
        <taxon>Metazoa</taxon>
        <taxon>Ecdysozoa</taxon>
        <taxon>Arthropoda</taxon>
        <taxon>Hexapoda</taxon>
        <taxon>Insecta</taxon>
        <taxon>Pterygota</taxon>
        <taxon>Neoptera</taxon>
        <taxon>Paraneoptera</taxon>
        <taxon>Hemiptera</taxon>
        <taxon>Sternorrhyncha</taxon>
        <taxon>Aphidomorpha</taxon>
        <taxon>Aphidoidea</taxon>
        <taxon>Aphididae</taxon>
        <taxon>Sipha</taxon>
    </lineage>
</organism>
<gene>
    <name evidence="4" type="primary">LOC112694007</name>
    <name evidence="2" type="ORF">g.60687</name>
</gene>
<evidence type="ECO:0000256" key="1">
    <source>
        <dbReference type="SAM" id="MobiDB-lite"/>
    </source>
</evidence>
<evidence type="ECO:0000313" key="2">
    <source>
        <dbReference type="EMBL" id="MBY84693.1"/>
    </source>
</evidence>
<dbReference type="AlphaFoldDB" id="A0A2S2R445"/>
<sequence length="130" mass="14859">MSKRIISDYFSKNTNQDNCEPTSSKNSTKTPSTLNKMLNISEKTSVLVPVLNSISQSPSVSVFQDQTESMHANENDISLFVNCRLSDADKFTALKNVWLPLPTFEFPLNQKNKKRGLKFQYKWLLPIQKN</sequence>
<proteinExistence type="predicted"/>
<keyword evidence="3" id="KW-1185">Reference proteome</keyword>
<dbReference type="RefSeq" id="XP_025425109.1">
    <property type="nucleotide sequence ID" value="XM_025569324.1"/>
</dbReference>
<evidence type="ECO:0000313" key="4">
    <source>
        <dbReference type="RefSeq" id="XP_025425109.1"/>
    </source>
</evidence>
<evidence type="ECO:0000313" key="3">
    <source>
        <dbReference type="Proteomes" id="UP000694846"/>
    </source>
</evidence>
<accession>A0A2S2R445</accession>
<reference evidence="4" key="2">
    <citation type="submission" date="2025-04" db="UniProtKB">
        <authorList>
            <consortium name="RefSeq"/>
        </authorList>
    </citation>
    <scope>IDENTIFICATION</scope>
    <source>
        <tissue evidence="4">Whole body</tissue>
    </source>
</reference>